<dbReference type="AlphaFoldDB" id="A0A835I7V8"/>
<evidence type="ECO:0000313" key="1">
    <source>
        <dbReference type="EMBL" id="KAF9611322.1"/>
    </source>
</evidence>
<dbReference type="Proteomes" id="UP000631114">
    <property type="component" value="Unassembled WGS sequence"/>
</dbReference>
<dbReference type="OrthoDB" id="19944at2759"/>
<reference evidence="1 2" key="1">
    <citation type="submission" date="2020-10" db="EMBL/GenBank/DDBJ databases">
        <title>The Coptis chinensis genome and diversification of protoberbering-type alkaloids.</title>
        <authorList>
            <person name="Wang B."/>
            <person name="Shu S."/>
            <person name="Song C."/>
            <person name="Liu Y."/>
        </authorList>
    </citation>
    <scope>NUCLEOTIDE SEQUENCE [LARGE SCALE GENOMIC DNA]</scope>
    <source>
        <strain evidence="1">HL-2020</strain>
        <tissue evidence="1">Leaf</tissue>
    </source>
</reference>
<evidence type="ECO:0000313" key="2">
    <source>
        <dbReference type="Proteomes" id="UP000631114"/>
    </source>
</evidence>
<accession>A0A835I7V8</accession>
<comment type="caution">
    <text evidence="1">The sequence shown here is derived from an EMBL/GenBank/DDBJ whole genome shotgun (WGS) entry which is preliminary data.</text>
</comment>
<gene>
    <name evidence="1" type="ORF">IFM89_030111</name>
</gene>
<protein>
    <submittedName>
        <fullName evidence="1">Uncharacterized protein</fullName>
    </submittedName>
</protein>
<organism evidence="1 2">
    <name type="scientific">Coptis chinensis</name>
    <dbReference type="NCBI Taxonomy" id="261450"/>
    <lineage>
        <taxon>Eukaryota</taxon>
        <taxon>Viridiplantae</taxon>
        <taxon>Streptophyta</taxon>
        <taxon>Embryophyta</taxon>
        <taxon>Tracheophyta</taxon>
        <taxon>Spermatophyta</taxon>
        <taxon>Magnoliopsida</taxon>
        <taxon>Ranunculales</taxon>
        <taxon>Ranunculaceae</taxon>
        <taxon>Coptidoideae</taxon>
        <taxon>Coptis</taxon>
    </lineage>
</organism>
<keyword evidence="2" id="KW-1185">Reference proteome</keyword>
<proteinExistence type="predicted"/>
<sequence length="72" mass="7950">MQSQSRLAPSLPKQVIVKLPFADSSITIVKFVTDGSKFISGLYDLLVKNFPALLPSKSRAKDINQLNLARFS</sequence>
<dbReference type="EMBL" id="JADFTS010000004">
    <property type="protein sequence ID" value="KAF9611322.1"/>
    <property type="molecule type" value="Genomic_DNA"/>
</dbReference>
<name>A0A835I7V8_9MAGN</name>